<protein>
    <submittedName>
        <fullName evidence="1">Uncharacterized protein</fullName>
    </submittedName>
</protein>
<gene>
    <name evidence="1" type="ORF">M441DRAFT_420571</name>
</gene>
<reference evidence="1 2" key="1">
    <citation type="submission" date="2016-07" db="EMBL/GenBank/DDBJ databases">
        <title>Multiple horizontal gene transfer events from other fungi enriched the ability of initially mycotrophic Trichoderma (Ascomycota) to feed on dead plant biomass.</title>
        <authorList>
            <consortium name="DOE Joint Genome Institute"/>
            <person name="Aerts A."/>
            <person name="Atanasova L."/>
            <person name="Chenthamara K."/>
            <person name="Zhang J."/>
            <person name="Grujic M."/>
            <person name="Henrissat B."/>
            <person name="Kuo A."/>
            <person name="Salamov A."/>
            <person name="Lipzen A."/>
            <person name="Labutti K."/>
            <person name="Barry K."/>
            <person name="Miao Y."/>
            <person name="Rahimi M.J."/>
            <person name="Shen Q."/>
            <person name="Grigoriev I.V."/>
            <person name="Kubicek C.P."/>
            <person name="Druzhinina I.S."/>
        </authorList>
    </citation>
    <scope>NUCLEOTIDE SEQUENCE [LARGE SCALE GENOMIC DNA]</scope>
    <source>
        <strain evidence="1 2">CBS 433.97</strain>
    </source>
</reference>
<name>A0A2T3Z4V4_TRIA4</name>
<sequence>MRDLSRDILLYARTQSAPFAIDIGRPFINWTTLLWICRRSSCRHRPKHWATAPTKDPNCVSLWRFFSDLGTPICDRLSDPLMQPRLPMMPFSVEMQICDAWEAYGVEARF</sequence>
<evidence type="ECO:0000313" key="2">
    <source>
        <dbReference type="Proteomes" id="UP000240493"/>
    </source>
</evidence>
<dbReference type="AlphaFoldDB" id="A0A2T3Z4V4"/>
<evidence type="ECO:0000313" key="1">
    <source>
        <dbReference type="EMBL" id="PTB39824.1"/>
    </source>
</evidence>
<keyword evidence="2" id="KW-1185">Reference proteome</keyword>
<organism evidence="1 2">
    <name type="scientific">Trichoderma asperellum (strain ATCC 204424 / CBS 433.97 / NBRC 101777)</name>
    <dbReference type="NCBI Taxonomy" id="1042311"/>
    <lineage>
        <taxon>Eukaryota</taxon>
        <taxon>Fungi</taxon>
        <taxon>Dikarya</taxon>
        <taxon>Ascomycota</taxon>
        <taxon>Pezizomycotina</taxon>
        <taxon>Sordariomycetes</taxon>
        <taxon>Hypocreomycetidae</taxon>
        <taxon>Hypocreales</taxon>
        <taxon>Hypocreaceae</taxon>
        <taxon>Trichoderma</taxon>
    </lineage>
</organism>
<accession>A0A2T3Z4V4</accession>
<dbReference type="EMBL" id="KZ679263">
    <property type="protein sequence ID" value="PTB39824.1"/>
    <property type="molecule type" value="Genomic_DNA"/>
</dbReference>
<dbReference type="Proteomes" id="UP000240493">
    <property type="component" value="Unassembled WGS sequence"/>
</dbReference>
<proteinExistence type="predicted"/>